<reference evidence="1 2" key="1">
    <citation type="journal article" date="2024" name="G3 (Bethesda)">
        <title>Genome assembly of Hibiscus sabdariffa L. provides insights into metabolisms of medicinal natural products.</title>
        <authorList>
            <person name="Kim T."/>
        </authorList>
    </citation>
    <scope>NUCLEOTIDE SEQUENCE [LARGE SCALE GENOMIC DNA]</scope>
    <source>
        <strain evidence="1">TK-2024</strain>
        <tissue evidence="1">Old leaves</tissue>
    </source>
</reference>
<organism evidence="1 2">
    <name type="scientific">Hibiscus sabdariffa</name>
    <name type="common">roselle</name>
    <dbReference type="NCBI Taxonomy" id="183260"/>
    <lineage>
        <taxon>Eukaryota</taxon>
        <taxon>Viridiplantae</taxon>
        <taxon>Streptophyta</taxon>
        <taxon>Embryophyta</taxon>
        <taxon>Tracheophyta</taxon>
        <taxon>Spermatophyta</taxon>
        <taxon>Magnoliopsida</taxon>
        <taxon>eudicotyledons</taxon>
        <taxon>Gunneridae</taxon>
        <taxon>Pentapetalae</taxon>
        <taxon>rosids</taxon>
        <taxon>malvids</taxon>
        <taxon>Malvales</taxon>
        <taxon>Malvaceae</taxon>
        <taxon>Malvoideae</taxon>
        <taxon>Hibiscus</taxon>
    </lineage>
</organism>
<dbReference type="EMBL" id="JBBPBN010000031">
    <property type="protein sequence ID" value="KAK9004165.1"/>
    <property type="molecule type" value="Genomic_DNA"/>
</dbReference>
<dbReference type="PANTHER" id="PTHR34105">
    <property type="entry name" value="PROLINE-, GLUTAMIC ACID- AND LEUCINE-RICH PROTEIN 1"/>
    <property type="match status" value="1"/>
</dbReference>
<evidence type="ECO:0000313" key="2">
    <source>
        <dbReference type="Proteomes" id="UP001396334"/>
    </source>
</evidence>
<gene>
    <name evidence="1" type="ORF">V6N11_001972</name>
</gene>
<proteinExistence type="predicted"/>
<evidence type="ECO:0000313" key="1">
    <source>
        <dbReference type="EMBL" id="KAK9004165.1"/>
    </source>
</evidence>
<evidence type="ECO:0008006" key="3">
    <source>
        <dbReference type="Google" id="ProtNLM"/>
    </source>
</evidence>
<dbReference type="SUPFAM" id="SSF48371">
    <property type="entry name" value="ARM repeat"/>
    <property type="match status" value="1"/>
</dbReference>
<dbReference type="PANTHER" id="PTHR34105:SF1">
    <property type="entry name" value="PROLINE-, GLUTAMIC ACID- AND LEUCINE-RICH PROTEIN 1"/>
    <property type="match status" value="1"/>
</dbReference>
<keyword evidence="2" id="KW-1185">Reference proteome</keyword>
<comment type="caution">
    <text evidence="1">The sequence shown here is derived from an EMBL/GenBank/DDBJ whole genome shotgun (WGS) entry which is preliminary data.</text>
</comment>
<name>A0ABR2QU22_9ROSI</name>
<accession>A0ABR2QU22</accession>
<dbReference type="InterPro" id="IPR016024">
    <property type="entry name" value="ARM-type_fold"/>
</dbReference>
<dbReference type="Proteomes" id="UP001396334">
    <property type="component" value="Unassembled WGS sequence"/>
</dbReference>
<sequence length="801" mass="89494">MEYQDVYDVKWKPRILEYLMNDHIPNETDPSPQHCDLQRAVNYIKNLGLLSESFPQETKHSKTTEDWAMAVDSWHERVLSLVSSSRVSVAVFKVLISYGHCLNVLHSFFYESLFDSVTVAELLDRHMFTRGNLSRMQLRLATSMPPSDSISIKVATFASLSDLLKRLSKYSEIKKDVMAHTGKLVQPVLDLLLDKEFSEVVVHHFFLITKRLTRFYGCLIVMYIIEGLRSQLSHALQAEAIIVSKIISGQCSSSMMKSYANLLASLPKSRGDKDSWFVMMQDLLTSLEIHLNDVFRCLEQAPEGAPYLEARKSKQLLTCIIPTLMLCCITMLTNSYPVQVTVPVDQLLTLVRRVLTVNGSFSRASSNSMEIMQEGYVCIELPALQSYGLDLLYAIIKGTSSQLLPHAGCIIRLLKDCLKQCALPTLRTKLYFIIRNLLISMGIGAALQISEELTISASIDLDASRYLNRQKASNQVVKPTTVEAPIQPADKKRKHAAFDSFQESRDMDYSELQNKSSTSPLSLKIAALKALQTLLTMGGILRSDLRPRIDDLLMNVAENAYNGKWRNGEESEVMSSNGPPHADFLLAVLHALLASLLSQPSVIQHHLVKGLELFRKGKQEAGTKVADFCGLALLALEKLINPSKVSNGCSNEGIEPEIAENLYLAPDKNQIPNSLPADQGESLFSYLFNSCNESEATLSNLETNIEISEDQQREAFLVDIEIERDSNEIMNKKQFQGEFSVAEVKPFMDIKKGPEIEFSKVGLDAIDCDFLDIAAAPVVEKAERSFALSFEESPGTIDHGK</sequence>
<protein>
    <recommendedName>
        <fullName evidence="3">Pre-rRNA-processing protein RIX1 N-terminal domain-containing protein</fullName>
    </recommendedName>
</protein>